<reference evidence="6 7" key="1">
    <citation type="journal article" date="2024" name="Nat. Commun.">
        <title>Phylogenomics reveals the evolutionary origins of lichenization in chlorophyte algae.</title>
        <authorList>
            <person name="Puginier C."/>
            <person name="Libourel C."/>
            <person name="Otte J."/>
            <person name="Skaloud P."/>
            <person name="Haon M."/>
            <person name="Grisel S."/>
            <person name="Petersen M."/>
            <person name="Berrin J.G."/>
            <person name="Delaux P.M."/>
            <person name="Dal Grande F."/>
            <person name="Keller J."/>
        </authorList>
    </citation>
    <scope>NUCLEOTIDE SEQUENCE [LARGE SCALE GENOMIC DNA]</scope>
    <source>
        <strain evidence="6 7">SAG 2036</strain>
    </source>
</reference>
<evidence type="ECO:0000313" key="6">
    <source>
        <dbReference type="EMBL" id="KAK9800793.1"/>
    </source>
</evidence>
<protein>
    <recommendedName>
        <fullName evidence="5">MYND-type domain-containing protein</fullName>
    </recommendedName>
</protein>
<keyword evidence="1" id="KW-0479">Metal-binding</keyword>
<dbReference type="PROSITE" id="PS50865">
    <property type="entry name" value="ZF_MYND_2"/>
    <property type="match status" value="1"/>
</dbReference>
<keyword evidence="2 4" id="KW-0863">Zinc-finger</keyword>
<evidence type="ECO:0000259" key="5">
    <source>
        <dbReference type="PROSITE" id="PS50865"/>
    </source>
</evidence>
<organism evidence="6 7">
    <name type="scientific">Symbiochloris irregularis</name>
    <dbReference type="NCBI Taxonomy" id="706552"/>
    <lineage>
        <taxon>Eukaryota</taxon>
        <taxon>Viridiplantae</taxon>
        <taxon>Chlorophyta</taxon>
        <taxon>core chlorophytes</taxon>
        <taxon>Trebouxiophyceae</taxon>
        <taxon>Trebouxiales</taxon>
        <taxon>Trebouxiaceae</taxon>
        <taxon>Symbiochloris</taxon>
    </lineage>
</organism>
<evidence type="ECO:0000256" key="1">
    <source>
        <dbReference type="ARBA" id="ARBA00022723"/>
    </source>
</evidence>
<dbReference type="Proteomes" id="UP001465755">
    <property type="component" value="Unassembled WGS sequence"/>
</dbReference>
<evidence type="ECO:0000256" key="3">
    <source>
        <dbReference type="ARBA" id="ARBA00022833"/>
    </source>
</evidence>
<dbReference type="AlphaFoldDB" id="A0AAW1NYI9"/>
<dbReference type="EMBL" id="JALJOQ010000080">
    <property type="protein sequence ID" value="KAK9800793.1"/>
    <property type="molecule type" value="Genomic_DNA"/>
</dbReference>
<feature type="domain" description="MYND-type" evidence="5">
    <location>
        <begin position="238"/>
        <end position="279"/>
    </location>
</feature>
<proteinExistence type="predicted"/>
<keyword evidence="7" id="KW-1185">Reference proteome</keyword>
<keyword evidence="3" id="KW-0862">Zinc</keyword>
<accession>A0AAW1NYI9</accession>
<dbReference type="PROSITE" id="PS01360">
    <property type="entry name" value="ZF_MYND_1"/>
    <property type="match status" value="1"/>
</dbReference>
<dbReference type="GO" id="GO:0008270">
    <property type="term" value="F:zinc ion binding"/>
    <property type="evidence" value="ECO:0007669"/>
    <property type="project" value="UniProtKB-KW"/>
</dbReference>
<dbReference type="Pfam" id="PF01753">
    <property type="entry name" value="zf-MYND"/>
    <property type="match status" value="1"/>
</dbReference>
<dbReference type="Gene3D" id="6.10.140.2220">
    <property type="match status" value="1"/>
</dbReference>
<comment type="caution">
    <text evidence="6">The sequence shown here is derived from an EMBL/GenBank/DDBJ whole genome shotgun (WGS) entry which is preliminary data.</text>
</comment>
<evidence type="ECO:0000256" key="2">
    <source>
        <dbReference type="ARBA" id="ARBA00022771"/>
    </source>
</evidence>
<gene>
    <name evidence="6" type="ORF">WJX73_004422</name>
</gene>
<dbReference type="SUPFAM" id="SSF144232">
    <property type="entry name" value="HIT/MYND zinc finger-like"/>
    <property type="match status" value="1"/>
</dbReference>
<name>A0AAW1NYI9_9CHLO</name>
<dbReference type="InterPro" id="IPR002893">
    <property type="entry name" value="Znf_MYND"/>
</dbReference>
<sequence>MLIGRDEDMQFSGPAVTPNTVPVSRLLCEPQVSGPGSDLGKVKLCVAAQLLEHRYGNYFINSHDLKQRGITEEEAWSQAYLECAKNVITKLNARASTAALNNVGSMKPGDVLLYPHETIVAAQLFRDGQATSLAMFVPAVLEAFARILKCSNALTTMPLMLATLGDSSTPNTFRIYSQYGEQFPIATSLTTDRRGSLVPYPASARQHRKIREAEKLVGFLVHTSLEHELGAVATYPKCWECTTTPAASQKLLLCGRCKYARFCNAQCQKANWPTHKAFCSEYAEQHRKRR</sequence>
<evidence type="ECO:0000256" key="4">
    <source>
        <dbReference type="PROSITE-ProRule" id="PRU00134"/>
    </source>
</evidence>
<evidence type="ECO:0000313" key="7">
    <source>
        <dbReference type="Proteomes" id="UP001465755"/>
    </source>
</evidence>